<dbReference type="SUPFAM" id="SSF46689">
    <property type="entry name" value="Homeodomain-like"/>
    <property type="match status" value="1"/>
</dbReference>
<proteinExistence type="predicted"/>
<dbReference type="InterPro" id="IPR050109">
    <property type="entry name" value="HTH-type_TetR-like_transc_reg"/>
</dbReference>
<dbReference type="RefSeq" id="WP_284478971.1">
    <property type="nucleotide sequence ID" value="NZ_JASNJD010000001.1"/>
</dbReference>
<dbReference type="PROSITE" id="PS50977">
    <property type="entry name" value="HTH_TETR_2"/>
    <property type="match status" value="1"/>
</dbReference>
<evidence type="ECO:0000256" key="2">
    <source>
        <dbReference type="ARBA" id="ARBA00023125"/>
    </source>
</evidence>
<dbReference type="EMBL" id="JASNJD010000001">
    <property type="protein sequence ID" value="MDK3016149.1"/>
    <property type="molecule type" value="Genomic_DNA"/>
</dbReference>
<evidence type="ECO:0000313" key="6">
    <source>
        <dbReference type="EMBL" id="MDK3016149.1"/>
    </source>
</evidence>
<keyword evidence="2 4" id="KW-0238">DNA-binding</keyword>
<evidence type="ECO:0000259" key="5">
    <source>
        <dbReference type="PROSITE" id="PS50977"/>
    </source>
</evidence>
<evidence type="ECO:0000313" key="7">
    <source>
        <dbReference type="Proteomes" id="UP001243757"/>
    </source>
</evidence>
<comment type="caution">
    <text evidence="6">The sequence shown here is derived from an EMBL/GenBank/DDBJ whole genome shotgun (WGS) entry which is preliminary data.</text>
</comment>
<feature type="domain" description="HTH tetR-type" evidence="5">
    <location>
        <begin position="7"/>
        <end position="67"/>
    </location>
</feature>
<sequence>MSESDFDPRQAAILLSAQQAFATYGFRKTSMDDIARGAGMSRPALYLHYRNKDDIYRALVEYYYAHAVQEVAAALEGEGSVSDLLAAAFEAQGGEVARIMLTSPHGMEILDAGTDTAGDLVKAGEGRLSVVYALWLSRAAEAGQVRLTGPAEEVAVMLTTVLKGIKCVVPDYPTYRARVAQFAALAGAGLTA</sequence>
<dbReference type="Pfam" id="PF00440">
    <property type="entry name" value="TetR_N"/>
    <property type="match status" value="1"/>
</dbReference>
<dbReference type="Proteomes" id="UP001243757">
    <property type="component" value="Unassembled WGS sequence"/>
</dbReference>
<evidence type="ECO:0000256" key="3">
    <source>
        <dbReference type="ARBA" id="ARBA00023163"/>
    </source>
</evidence>
<reference evidence="6 7" key="1">
    <citation type="submission" date="2023-05" db="EMBL/GenBank/DDBJ databases">
        <title>Pseudodonghicola sp. nov.</title>
        <authorList>
            <person name="Huang J."/>
        </authorList>
    </citation>
    <scope>NUCLEOTIDE SEQUENCE [LARGE SCALE GENOMIC DNA]</scope>
    <source>
        <strain evidence="6 7">IC7</strain>
    </source>
</reference>
<dbReference type="PRINTS" id="PR00455">
    <property type="entry name" value="HTHTETR"/>
</dbReference>
<evidence type="ECO:0000256" key="4">
    <source>
        <dbReference type="PROSITE-ProRule" id="PRU00335"/>
    </source>
</evidence>
<gene>
    <name evidence="6" type="ORF">QO033_00590</name>
</gene>
<organism evidence="6 7">
    <name type="scientific">Pseudodonghicola flavimaris</name>
    <dbReference type="NCBI Taxonomy" id="3050036"/>
    <lineage>
        <taxon>Bacteria</taxon>
        <taxon>Pseudomonadati</taxon>
        <taxon>Pseudomonadota</taxon>
        <taxon>Alphaproteobacteria</taxon>
        <taxon>Rhodobacterales</taxon>
        <taxon>Paracoccaceae</taxon>
        <taxon>Pseudodonghicola</taxon>
    </lineage>
</organism>
<keyword evidence="1" id="KW-0805">Transcription regulation</keyword>
<keyword evidence="7" id="KW-1185">Reference proteome</keyword>
<dbReference type="PANTHER" id="PTHR30055">
    <property type="entry name" value="HTH-TYPE TRANSCRIPTIONAL REGULATOR RUTR"/>
    <property type="match status" value="1"/>
</dbReference>
<keyword evidence="3" id="KW-0804">Transcription</keyword>
<feature type="DNA-binding region" description="H-T-H motif" evidence="4">
    <location>
        <begin position="30"/>
        <end position="49"/>
    </location>
</feature>
<dbReference type="InterPro" id="IPR009057">
    <property type="entry name" value="Homeodomain-like_sf"/>
</dbReference>
<evidence type="ECO:0000256" key="1">
    <source>
        <dbReference type="ARBA" id="ARBA00023015"/>
    </source>
</evidence>
<accession>A0ABT7EUX1</accession>
<dbReference type="Gene3D" id="1.10.357.10">
    <property type="entry name" value="Tetracycline Repressor, domain 2"/>
    <property type="match status" value="1"/>
</dbReference>
<name>A0ABT7EUX1_9RHOB</name>
<dbReference type="PANTHER" id="PTHR30055:SF234">
    <property type="entry name" value="HTH-TYPE TRANSCRIPTIONAL REGULATOR BETI"/>
    <property type="match status" value="1"/>
</dbReference>
<protein>
    <submittedName>
        <fullName evidence="6">TetR/AcrR family transcriptional regulator</fullName>
    </submittedName>
</protein>
<dbReference type="InterPro" id="IPR001647">
    <property type="entry name" value="HTH_TetR"/>
</dbReference>